<protein>
    <submittedName>
        <fullName evidence="1">Uncharacterized protein</fullName>
    </submittedName>
</protein>
<proteinExistence type="predicted"/>
<sequence>MESSLSKDSSNILIEFTSLILRNGNESGSKSVGLIYDSLNQWANTIRKDKKVFFNIIHRALNHMLPMITKESLFIRYCMALEWIQKYFMINVSTFVESVPYLKKPFVEYFDNYVLRIQRVVQKLSSYITLQDIIESIHNAYIYNLTSVYLPTKYFPELTKGEREYIPYAVSAILDDPYPRSVSEWKERIASINTLFDMNAPENEDLLEMEIPNVDMIIRRNKSPNVASSLPFTSQLLSEDAMMAMVKKWDVREKFYIRIGTFLRGITNEEPLTLLDSIFIAFFHGLMQYFATKGQITPLIDERYKKLYRGLRPTKTQDMIDQLFPLDELGTRKSYKEKGIIATSFTRSISEEHYTKTEFTFSVSEIKRGLLMIIDIEGSKAPFPIAPIIHTTYQDEVLLLPGTLTFVNHVEVKPDYDIVLVKYTPDLTMMKLFSGVYELYQQRLNSMSITTMKGSGSRVRKSKKNK</sequence>
<accession>A0A6C0CTW8</accession>
<dbReference type="AlphaFoldDB" id="A0A6C0CTW8"/>
<reference evidence="1" key="1">
    <citation type="journal article" date="2020" name="Nature">
        <title>Giant virus diversity and host interactions through global metagenomics.</title>
        <authorList>
            <person name="Schulz F."/>
            <person name="Roux S."/>
            <person name="Paez-Espino D."/>
            <person name="Jungbluth S."/>
            <person name="Walsh D.A."/>
            <person name="Denef V.J."/>
            <person name="McMahon K.D."/>
            <person name="Konstantinidis K.T."/>
            <person name="Eloe-Fadrosh E.A."/>
            <person name="Kyrpides N.C."/>
            <person name="Woyke T."/>
        </authorList>
    </citation>
    <scope>NUCLEOTIDE SEQUENCE</scope>
    <source>
        <strain evidence="1">GVMAG-M-3300021962-46</strain>
    </source>
</reference>
<dbReference type="EMBL" id="MN739479">
    <property type="protein sequence ID" value="QHT07139.1"/>
    <property type="molecule type" value="Genomic_DNA"/>
</dbReference>
<name>A0A6C0CTW8_9ZZZZ</name>
<organism evidence="1">
    <name type="scientific">viral metagenome</name>
    <dbReference type="NCBI Taxonomy" id="1070528"/>
    <lineage>
        <taxon>unclassified sequences</taxon>
        <taxon>metagenomes</taxon>
        <taxon>organismal metagenomes</taxon>
    </lineage>
</organism>
<evidence type="ECO:0000313" key="1">
    <source>
        <dbReference type="EMBL" id="QHT07139.1"/>
    </source>
</evidence>